<name>A0A844ZPT8_9SPHN</name>
<comment type="caution">
    <text evidence="3">The sequence shown here is derived from an EMBL/GenBank/DDBJ whole genome shotgun (WGS) entry which is preliminary data.</text>
</comment>
<dbReference type="Pfam" id="PF07811">
    <property type="entry name" value="TadE"/>
    <property type="match status" value="1"/>
</dbReference>
<keyword evidence="1" id="KW-1133">Transmembrane helix</keyword>
<dbReference type="OrthoDB" id="7427484at2"/>
<feature type="transmembrane region" description="Helical" evidence="1">
    <location>
        <begin position="23"/>
        <end position="45"/>
    </location>
</feature>
<evidence type="ECO:0000313" key="3">
    <source>
        <dbReference type="EMBL" id="MXO89066.1"/>
    </source>
</evidence>
<evidence type="ECO:0000256" key="1">
    <source>
        <dbReference type="SAM" id="Phobius"/>
    </source>
</evidence>
<gene>
    <name evidence="3" type="ORF">GRI32_09975</name>
</gene>
<dbReference type="EMBL" id="WTYY01000005">
    <property type="protein sequence ID" value="MXO89066.1"/>
    <property type="molecule type" value="Genomic_DNA"/>
</dbReference>
<dbReference type="RefSeq" id="WP_160591823.1">
    <property type="nucleotide sequence ID" value="NZ_BAAAFP010000001.1"/>
</dbReference>
<keyword evidence="1" id="KW-0812">Transmembrane</keyword>
<reference evidence="3 4" key="1">
    <citation type="submission" date="2019-12" db="EMBL/GenBank/DDBJ databases">
        <title>Genomic-based taxomic classification of the family Erythrobacteraceae.</title>
        <authorList>
            <person name="Xu L."/>
        </authorList>
    </citation>
    <scope>NUCLEOTIDE SEQUENCE [LARGE SCALE GENOMIC DNA]</scope>
    <source>
        <strain evidence="3 4">JCM 16339</strain>
    </source>
</reference>
<evidence type="ECO:0000259" key="2">
    <source>
        <dbReference type="Pfam" id="PF07811"/>
    </source>
</evidence>
<feature type="domain" description="TadE-like" evidence="2">
    <location>
        <begin position="17"/>
        <end position="58"/>
    </location>
</feature>
<sequence>MLRIIRRLSGLKADNKGVAAVEFALWTTAFFFSVMVAIDFGTFFLERGKLNGAVGAAAVSGFNTADNVNFGSMPGYVRSLTGEPATAVTISCNGTANSCTNLNRTCACLKSNGTYVSASCGNTCTGTGVTAGSTAGYYMTINATNPFTPMILPNSALADTVLSQQATVRLQ</sequence>
<dbReference type="AlphaFoldDB" id="A0A844ZPT8"/>
<accession>A0A844ZPT8</accession>
<keyword evidence="4" id="KW-1185">Reference proteome</keyword>
<organism evidence="3 4">
    <name type="scientific">Alteraurantiacibacter aestuarii</name>
    <dbReference type="NCBI Taxonomy" id="650004"/>
    <lineage>
        <taxon>Bacteria</taxon>
        <taxon>Pseudomonadati</taxon>
        <taxon>Pseudomonadota</taxon>
        <taxon>Alphaproteobacteria</taxon>
        <taxon>Sphingomonadales</taxon>
        <taxon>Erythrobacteraceae</taxon>
        <taxon>Alteraurantiacibacter</taxon>
    </lineage>
</organism>
<dbReference type="InterPro" id="IPR012495">
    <property type="entry name" value="TadE-like_dom"/>
</dbReference>
<proteinExistence type="predicted"/>
<dbReference type="Proteomes" id="UP000435243">
    <property type="component" value="Unassembled WGS sequence"/>
</dbReference>
<keyword evidence="1" id="KW-0472">Membrane</keyword>
<evidence type="ECO:0000313" key="4">
    <source>
        <dbReference type="Proteomes" id="UP000435243"/>
    </source>
</evidence>
<protein>
    <recommendedName>
        <fullName evidence="2">TadE-like domain-containing protein</fullName>
    </recommendedName>
</protein>